<dbReference type="Gene3D" id="3.40.50.720">
    <property type="entry name" value="NAD(P)-binding Rossmann-like Domain"/>
    <property type="match status" value="1"/>
</dbReference>
<dbReference type="InterPro" id="IPR002347">
    <property type="entry name" value="SDR_fam"/>
</dbReference>
<accession>A0A137P4L7</accession>
<dbReference type="InterPro" id="IPR036291">
    <property type="entry name" value="NAD(P)-bd_dom_sf"/>
</dbReference>
<protein>
    <submittedName>
        <fullName evidence="2">NAD(P)-binding protein</fullName>
    </submittedName>
</protein>
<dbReference type="STRING" id="796925.A0A137P4L7"/>
<dbReference type="PRINTS" id="PR00081">
    <property type="entry name" value="GDHRDH"/>
</dbReference>
<evidence type="ECO:0000256" key="1">
    <source>
        <dbReference type="ARBA" id="ARBA00023002"/>
    </source>
</evidence>
<dbReference type="EMBL" id="KQ964520">
    <property type="protein sequence ID" value="KXN69881.1"/>
    <property type="molecule type" value="Genomic_DNA"/>
</dbReference>
<gene>
    <name evidence="2" type="ORF">CONCODRAFT_40066</name>
</gene>
<proteinExistence type="predicted"/>
<name>A0A137P4L7_CONC2</name>
<dbReference type="OrthoDB" id="191139at2759"/>
<dbReference type="Proteomes" id="UP000070444">
    <property type="component" value="Unassembled WGS sequence"/>
</dbReference>
<sequence length="308" mass="33797">MIINQFKTLSLPPNKDLEGKVSIVTGGSEGIGLGTAILLAKLKSRVIIASRSAQKCEKAVIEIKQKTGNNNVEYITLDLSSFASVRNFVRQVKENTDKVDVVINNAGCVYHTYETTGDGIEKNLQINHLAPLLLTLLLVPIIPKSASSRIIFVSSNLHLSGKIIIPDTLNLAKDKFNRAQRYNDTKLMNVLTVKELSKKLSQTAIIVAAADPGFTKSNLGAANNSDDFWGKLEVFLIGIFSSLLARNEEQGAMTSVYTAIADDISKGGYYDACAPAKYHPIADDEQFCDEFYKQSLELIGFDDKEIFQ</sequence>
<organism evidence="2 3">
    <name type="scientific">Conidiobolus coronatus (strain ATCC 28846 / CBS 209.66 / NRRL 28638)</name>
    <name type="common">Delacroixia coronata</name>
    <dbReference type="NCBI Taxonomy" id="796925"/>
    <lineage>
        <taxon>Eukaryota</taxon>
        <taxon>Fungi</taxon>
        <taxon>Fungi incertae sedis</taxon>
        <taxon>Zoopagomycota</taxon>
        <taxon>Entomophthoromycotina</taxon>
        <taxon>Entomophthoromycetes</taxon>
        <taxon>Entomophthorales</taxon>
        <taxon>Ancylistaceae</taxon>
        <taxon>Conidiobolus</taxon>
    </lineage>
</organism>
<evidence type="ECO:0000313" key="2">
    <source>
        <dbReference type="EMBL" id="KXN69881.1"/>
    </source>
</evidence>
<dbReference type="Pfam" id="PF00106">
    <property type="entry name" value="adh_short"/>
    <property type="match status" value="1"/>
</dbReference>
<dbReference type="AlphaFoldDB" id="A0A137P4L7"/>
<reference evidence="2 3" key="1">
    <citation type="journal article" date="2015" name="Genome Biol. Evol.">
        <title>Phylogenomic analyses indicate that early fungi evolved digesting cell walls of algal ancestors of land plants.</title>
        <authorList>
            <person name="Chang Y."/>
            <person name="Wang S."/>
            <person name="Sekimoto S."/>
            <person name="Aerts A.L."/>
            <person name="Choi C."/>
            <person name="Clum A."/>
            <person name="LaButti K.M."/>
            <person name="Lindquist E.A."/>
            <person name="Yee Ngan C."/>
            <person name="Ohm R.A."/>
            <person name="Salamov A.A."/>
            <person name="Grigoriev I.V."/>
            <person name="Spatafora J.W."/>
            <person name="Berbee M.L."/>
        </authorList>
    </citation>
    <scope>NUCLEOTIDE SEQUENCE [LARGE SCALE GENOMIC DNA]</scope>
    <source>
        <strain evidence="2 3">NRRL 28638</strain>
    </source>
</reference>
<dbReference type="OMA" id="HCAIDES"/>
<dbReference type="SUPFAM" id="SSF51735">
    <property type="entry name" value="NAD(P)-binding Rossmann-fold domains"/>
    <property type="match status" value="1"/>
</dbReference>
<evidence type="ECO:0000313" key="3">
    <source>
        <dbReference type="Proteomes" id="UP000070444"/>
    </source>
</evidence>
<dbReference type="PANTHER" id="PTHR43157:SF31">
    <property type="entry name" value="PHOSPHATIDYLINOSITOL-GLYCAN BIOSYNTHESIS CLASS F PROTEIN"/>
    <property type="match status" value="1"/>
</dbReference>
<dbReference type="GO" id="GO:0016491">
    <property type="term" value="F:oxidoreductase activity"/>
    <property type="evidence" value="ECO:0007669"/>
    <property type="project" value="UniProtKB-KW"/>
</dbReference>
<dbReference type="PANTHER" id="PTHR43157">
    <property type="entry name" value="PHOSPHATIDYLINOSITOL-GLYCAN BIOSYNTHESIS CLASS F PROTEIN-RELATED"/>
    <property type="match status" value="1"/>
</dbReference>
<keyword evidence="1" id="KW-0560">Oxidoreductase</keyword>
<keyword evidence="3" id="KW-1185">Reference proteome</keyword>